<feature type="transmembrane region" description="Helical" evidence="1">
    <location>
        <begin position="77"/>
        <end position="93"/>
    </location>
</feature>
<dbReference type="SMART" id="SM00267">
    <property type="entry name" value="GGDEF"/>
    <property type="match status" value="1"/>
</dbReference>
<dbReference type="PANTHER" id="PTHR45138">
    <property type="entry name" value="REGULATORY COMPONENTS OF SENSORY TRANSDUCTION SYSTEM"/>
    <property type="match status" value="1"/>
</dbReference>
<reference evidence="4" key="1">
    <citation type="journal article" date="2019" name="Int. J. Syst. Evol. Microbiol.">
        <title>The Global Catalogue of Microorganisms (GCM) 10K type strain sequencing project: providing services to taxonomists for standard genome sequencing and annotation.</title>
        <authorList>
            <consortium name="The Broad Institute Genomics Platform"/>
            <consortium name="The Broad Institute Genome Sequencing Center for Infectious Disease"/>
            <person name="Wu L."/>
            <person name="Ma J."/>
        </authorList>
    </citation>
    <scope>NUCLEOTIDE SEQUENCE [LARGE SCALE GENOMIC DNA]</scope>
    <source>
        <strain evidence="4">JCM 14370</strain>
    </source>
</reference>
<dbReference type="Proteomes" id="UP000632222">
    <property type="component" value="Unassembled WGS sequence"/>
</dbReference>
<accession>A0ABQ2D612</accession>
<dbReference type="SMART" id="SM00065">
    <property type="entry name" value="GAF"/>
    <property type="match status" value="2"/>
</dbReference>
<keyword evidence="1" id="KW-0472">Membrane</keyword>
<feature type="domain" description="GGDEF" evidence="2">
    <location>
        <begin position="553"/>
        <end position="682"/>
    </location>
</feature>
<proteinExistence type="predicted"/>
<evidence type="ECO:0000313" key="3">
    <source>
        <dbReference type="EMBL" id="GGJ46020.1"/>
    </source>
</evidence>
<evidence type="ECO:0000313" key="4">
    <source>
        <dbReference type="Proteomes" id="UP000632222"/>
    </source>
</evidence>
<dbReference type="CDD" id="cd01949">
    <property type="entry name" value="GGDEF"/>
    <property type="match status" value="1"/>
</dbReference>
<dbReference type="EMBL" id="BMOD01000016">
    <property type="protein sequence ID" value="GGJ46020.1"/>
    <property type="molecule type" value="Genomic_DNA"/>
</dbReference>
<evidence type="ECO:0000256" key="1">
    <source>
        <dbReference type="SAM" id="Phobius"/>
    </source>
</evidence>
<organism evidence="3 4">
    <name type="scientific">Deinococcus roseus</name>
    <dbReference type="NCBI Taxonomy" id="392414"/>
    <lineage>
        <taxon>Bacteria</taxon>
        <taxon>Thermotogati</taxon>
        <taxon>Deinococcota</taxon>
        <taxon>Deinococci</taxon>
        <taxon>Deinococcales</taxon>
        <taxon>Deinococcaceae</taxon>
        <taxon>Deinococcus</taxon>
    </lineage>
</organism>
<comment type="caution">
    <text evidence="3">The sequence shown here is derived from an EMBL/GenBank/DDBJ whole genome shotgun (WGS) entry which is preliminary data.</text>
</comment>
<keyword evidence="4" id="KW-1185">Reference proteome</keyword>
<dbReference type="InterPro" id="IPR043128">
    <property type="entry name" value="Rev_trsase/Diguanyl_cyclase"/>
</dbReference>
<dbReference type="PANTHER" id="PTHR45138:SF6">
    <property type="entry name" value="DIGUANYLATE CYCLASE DGCN"/>
    <property type="match status" value="1"/>
</dbReference>
<dbReference type="Pfam" id="PF00990">
    <property type="entry name" value="GGDEF"/>
    <property type="match status" value="1"/>
</dbReference>
<keyword evidence="1" id="KW-0812">Transmembrane</keyword>
<dbReference type="PROSITE" id="PS50887">
    <property type="entry name" value="GGDEF"/>
    <property type="match status" value="1"/>
</dbReference>
<dbReference type="Gene3D" id="3.30.70.270">
    <property type="match status" value="1"/>
</dbReference>
<dbReference type="NCBIfam" id="TIGR00254">
    <property type="entry name" value="GGDEF"/>
    <property type="match status" value="1"/>
</dbReference>
<sequence length="682" mass="75778">MILPRFPWSRMALPLLAAGGVLLLVHLYPAHLIGLLVAGVIAATLLLYPLPAGPVGALVLVMLIVLGWNAPLGNQTLLVAGLLMLANLIGLAYRKPRNAPPATTTQSLLIGLWSELEDSPTVDSVLNYTREFLLNSGVKSVEYHHSVMQTLPNTYAIYALNQRVTQMEIRGVPAHIQLDDLLKVIEARLSQIARNQENAFLNYITLELQDAHNLKEGAQQVCYALLSHRNYTRCGVYVYSKNLFQPYAHTLMEAQTIDFGHNLLWKAYLEQRALFTHDEDTARGHGLKDFEKSAVAIIPLPSLSRSRAFLVVGRKEYERWDSEEQEFLSNLGRQLGMLIQKQTLLERLGKSEAILSALRSLSLDELNSLLMTAAADLLPGAQYGALLIREDQHYRMVASQGLDLGPLAHVRIPEADVLVWYGGSQEDCLKGIPRIRRLGHNDPEVQRIQTEVLQDLVPLSRLQADLCVPIVHDGQMLAFLSLNNMLDRHAFDQDALEVAGLLGSQLAVIVQEARLRQELSEAAATDPLTGLPNRRALDNLIPLGLASLKRSGQPASFLLMDLNGFKAINDHFGHKFGDDILKQVGLALKSVQRSTDLIFRLGGDEFLAYLPSTSPLEARQAAERFQTAIQELSLRGFPLGASIGMSLFPEDAELLQDLVRLADERMYEEKQAYYELRSGRNP</sequence>
<dbReference type="InterPro" id="IPR050469">
    <property type="entry name" value="Diguanylate_Cyclase"/>
</dbReference>
<dbReference type="InterPro" id="IPR003018">
    <property type="entry name" value="GAF"/>
</dbReference>
<protein>
    <recommendedName>
        <fullName evidence="2">GGDEF domain-containing protein</fullName>
    </recommendedName>
</protein>
<keyword evidence="1" id="KW-1133">Transmembrane helix</keyword>
<dbReference type="InterPro" id="IPR029016">
    <property type="entry name" value="GAF-like_dom_sf"/>
</dbReference>
<evidence type="ECO:0000259" key="2">
    <source>
        <dbReference type="PROSITE" id="PS50887"/>
    </source>
</evidence>
<dbReference type="SUPFAM" id="SSF55781">
    <property type="entry name" value="GAF domain-like"/>
    <property type="match status" value="2"/>
</dbReference>
<dbReference type="Gene3D" id="3.30.450.40">
    <property type="match status" value="2"/>
</dbReference>
<gene>
    <name evidence="3" type="ORF">GCM10008938_35290</name>
</gene>
<dbReference type="InterPro" id="IPR000160">
    <property type="entry name" value="GGDEF_dom"/>
</dbReference>
<name>A0ABQ2D612_9DEIO</name>
<feature type="transmembrane region" description="Helical" evidence="1">
    <location>
        <begin position="52"/>
        <end position="70"/>
    </location>
</feature>
<dbReference type="InterPro" id="IPR029787">
    <property type="entry name" value="Nucleotide_cyclase"/>
</dbReference>
<dbReference type="SUPFAM" id="SSF55073">
    <property type="entry name" value="Nucleotide cyclase"/>
    <property type="match status" value="1"/>
</dbReference>
<dbReference type="Pfam" id="PF13185">
    <property type="entry name" value="GAF_2"/>
    <property type="match status" value="1"/>
</dbReference>
<dbReference type="RefSeq" id="WP_189004841.1">
    <property type="nucleotide sequence ID" value="NZ_BMOD01000016.1"/>
</dbReference>